<evidence type="ECO:0000313" key="1">
    <source>
        <dbReference type="EMBL" id="MEX6687243.1"/>
    </source>
</evidence>
<reference evidence="1 2" key="1">
    <citation type="submission" date="2023-07" db="EMBL/GenBank/DDBJ databases">
        <authorList>
            <person name="Lian W.-H."/>
        </authorList>
    </citation>
    <scope>NUCLEOTIDE SEQUENCE [LARGE SCALE GENOMIC DNA]</scope>
    <source>
        <strain evidence="1 2">SYSU DXS3180</strain>
    </source>
</reference>
<dbReference type="Proteomes" id="UP001560573">
    <property type="component" value="Unassembled WGS sequence"/>
</dbReference>
<dbReference type="EMBL" id="JAULBC010000002">
    <property type="protein sequence ID" value="MEX6687243.1"/>
    <property type="molecule type" value="Genomic_DNA"/>
</dbReference>
<organism evidence="1 2">
    <name type="scientific">Danxiaibacter flavus</name>
    <dbReference type="NCBI Taxonomy" id="3049108"/>
    <lineage>
        <taxon>Bacteria</taxon>
        <taxon>Pseudomonadati</taxon>
        <taxon>Bacteroidota</taxon>
        <taxon>Chitinophagia</taxon>
        <taxon>Chitinophagales</taxon>
        <taxon>Chitinophagaceae</taxon>
        <taxon>Danxiaibacter</taxon>
    </lineage>
</organism>
<evidence type="ECO:0000313" key="2">
    <source>
        <dbReference type="Proteomes" id="UP001560573"/>
    </source>
</evidence>
<accession>A0ABV3ZFI3</accession>
<comment type="caution">
    <text evidence="1">The sequence shown here is derived from an EMBL/GenBank/DDBJ whole genome shotgun (WGS) entry which is preliminary data.</text>
</comment>
<dbReference type="RefSeq" id="WP_369328647.1">
    <property type="nucleotide sequence ID" value="NZ_JAULBC010000002.1"/>
</dbReference>
<proteinExistence type="predicted"/>
<sequence>MTIPNEKPDNGNSVLISGELYYLMNVLWLVDEEEILPVLEPSPGEKTYN</sequence>
<gene>
    <name evidence="1" type="ORF">QTN47_07040</name>
</gene>
<name>A0ABV3ZFI3_9BACT</name>
<protein>
    <submittedName>
        <fullName evidence="1">Uncharacterized protein</fullName>
    </submittedName>
</protein>
<keyword evidence="2" id="KW-1185">Reference proteome</keyword>